<keyword evidence="4" id="KW-1185">Reference proteome</keyword>
<dbReference type="SUPFAM" id="SSF50249">
    <property type="entry name" value="Nucleic acid-binding proteins"/>
    <property type="match status" value="1"/>
</dbReference>
<dbReference type="InterPro" id="IPR050180">
    <property type="entry name" value="RNR_Ribonuclease"/>
</dbReference>
<dbReference type="InterPro" id="IPR012340">
    <property type="entry name" value="NA-bd_OB-fold"/>
</dbReference>
<protein>
    <recommendedName>
        <fullName evidence="2">RNB domain-containing protein</fullName>
    </recommendedName>
</protein>
<evidence type="ECO:0000259" key="2">
    <source>
        <dbReference type="SMART" id="SM00955"/>
    </source>
</evidence>
<dbReference type="PANTHER" id="PTHR23355:SF65">
    <property type="entry name" value="EXORIBONUCLEASE CYT-4, PUTATIVE (AFU_ORTHOLOGUE AFUA_7G01550)-RELATED"/>
    <property type="match status" value="1"/>
</dbReference>
<feature type="region of interest" description="Disordered" evidence="1">
    <location>
        <begin position="1"/>
        <end position="47"/>
    </location>
</feature>
<dbReference type="GO" id="GO:0000932">
    <property type="term" value="C:P-body"/>
    <property type="evidence" value="ECO:0007669"/>
    <property type="project" value="TreeGrafter"/>
</dbReference>
<gene>
    <name evidence="3" type="ORF">MVES_002156</name>
</gene>
<accession>A0A2N1JCA4</accession>
<evidence type="ECO:0000256" key="1">
    <source>
        <dbReference type="SAM" id="MobiDB-lite"/>
    </source>
</evidence>
<dbReference type="Proteomes" id="UP000232875">
    <property type="component" value="Unassembled WGS sequence"/>
</dbReference>
<dbReference type="PANTHER" id="PTHR23355">
    <property type="entry name" value="RIBONUCLEASE"/>
    <property type="match status" value="1"/>
</dbReference>
<evidence type="ECO:0000313" key="4">
    <source>
        <dbReference type="Proteomes" id="UP000232875"/>
    </source>
</evidence>
<dbReference type="GO" id="GO:0006402">
    <property type="term" value="P:mRNA catabolic process"/>
    <property type="evidence" value="ECO:0007669"/>
    <property type="project" value="TreeGrafter"/>
</dbReference>
<dbReference type="AlphaFoldDB" id="A0A2N1JCA4"/>
<dbReference type="STRING" id="2020962.A0A2N1JCA4"/>
<feature type="domain" description="RNB" evidence="2">
    <location>
        <begin position="558"/>
        <end position="874"/>
    </location>
</feature>
<reference evidence="3 4" key="1">
    <citation type="submission" date="2017-10" db="EMBL/GenBank/DDBJ databases">
        <title>A novel species of cold-tolerant Malassezia isolated from bats.</title>
        <authorList>
            <person name="Lorch J.M."/>
            <person name="Palmer J.M."/>
            <person name="Vanderwolf K.J."/>
            <person name="Schmidt K.Z."/>
            <person name="Verant M.L."/>
            <person name="Weller T.J."/>
            <person name="Blehert D.S."/>
        </authorList>
    </citation>
    <scope>NUCLEOTIDE SEQUENCE [LARGE SCALE GENOMIC DNA]</scope>
    <source>
        <strain evidence="3 4">NWHC:44797-103</strain>
    </source>
</reference>
<proteinExistence type="predicted"/>
<organism evidence="3 4">
    <name type="scientific">Malassezia vespertilionis</name>
    <dbReference type="NCBI Taxonomy" id="2020962"/>
    <lineage>
        <taxon>Eukaryota</taxon>
        <taxon>Fungi</taxon>
        <taxon>Dikarya</taxon>
        <taxon>Basidiomycota</taxon>
        <taxon>Ustilaginomycotina</taxon>
        <taxon>Malasseziomycetes</taxon>
        <taxon>Malasseziales</taxon>
        <taxon>Malasseziaceae</taxon>
        <taxon>Malassezia</taxon>
    </lineage>
</organism>
<feature type="compositionally biased region" description="Basic and acidic residues" evidence="1">
    <location>
        <begin position="34"/>
        <end position="47"/>
    </location>
</feature>
<name>A0A2N1JCA4_9BASI</name>
<dbReference type="SMART" id="SM00955">
    <property type="entry name" value="RNB"/>
    <property type="match status" value="1"/>
</dbReference>
<evidence type="ECO:0000313" key="3">
    <source>
        <dbReference type="EMBL" id="PKI84176.1"/>
    </source>
</evidence>
<feature type="compositionally biased region" description="Basic and acidic residues" evidence="1">
    <location>
        <begin position="1"/>
        <end position="24"/>
    </location>
</feature>
<dbReference type="Pfam" id="PF00773">
    <property type="entry name" value="RNB"/>
    <property type="match status" value="1"/>
</dbReference>
<dbReference type="GO" id="GO:0000175">
    <property type="term" value="F:3'-5'-RNA exonuclease activity"/>
    <property type="evidence" value="ECO:0007669"/>
    <property type="project" value="TreeGrafter"/>
</dbReference>
<dbReference type="GO" id="GO:0003723">
    <property type="term" value="F:RNA binding"/>
    <property type="evidence" value="ECO:0007669"/>
    <property type="project" value="InterPro"/>
</dbReference>
<dbReference type="EMBL" id="KZ454990">
    <property type="protein sequence ID" value="PKI84176.1"/>
    <property type="molecule type" value="Genomic_DNA"/>
</dbReference>
<dbReference type="OrthoDB" id="2285229at2759"/>
<sequence>MRHYTRSEARSPESDAKRSSEPRMKTTRPQGRPVLDERAKWKEPKEKEEEIVPKLDYTIHVGASLAKHQEIKPGDFVEVRRTGRTFSGVVLPIPEEEGKRGTGSGASLCVVLISGVLEHVRSTDVMLQFPAFVPPKAAHAAAPLKRDYIAASVARVAASPEDLLDNLEAPMDATSMSETLLQSASAENNFIEQEPLDVARFQKRASICRKIRQLQRETDREIQRLYPAFRTLLLQEQANSEPNHDLGKCSDAEHGFLNRALEMLHRGSFTTLEATQLVIHYLEHLAEPKEKRKERLGGETIFAMHSLLMNHPTQFLVDSTTHRNSQMFMNRSLREQKVISRVVSWSRASMATDGFAERGVEIQEHAEAAKVLDGFCERARYVIQWYENNHTGGRQDGEIEKVTVPAQDGKSTFQWLSTDQEIIEFLKISVGNRRELQDDPTGSIAMSIIKRVGAHTHLEPILHPDMAHLDVDQKFSKAQEQRRALPDTVTSVNTAGADLQHAIVFNFLGRLGALTPWENPNALDTYLKNMKENVLVTKKRHAKARTVLTLQEWQEEKRHDFGDLPVYVIDSANAFELDDGISIEPARTDGEYWLHVHVADPTAWIPPEHPLAYEAEQKYTSIYFPEGHFSLLPNFAVYQGMSLTQQDERSFKKQHVMTFSARVAEDSGKVLDYLIRPSFVNNVLTLNYGEINDLFLHGHPPKDAHKALYKEAIQKDLHKIASVASILSKRRTRIGGAVNAGNPSSTETISPLPLPTATLESPVYFRGFPNVDLTLAKTEQLIPQGTWDKRPGGITSETMVSEMMLLAGRVAAGFGASREIALPFRLQDAPEAAQVALIDKLKDPVTGAISIAELQQNDIFMSPGYFSIKSSLFFDKPMMKKHNMAIQFSRFERMEAWVKQIERASHPQEQNVP</sequence>
<dbReference type="InterPro" id="IPR001900">
    <property type="entry name" value="RNase_II/R"/>
</dbReference>